<feature type="domain" description="Glycoside hydrolase family 5 C-terminal" evidence="7">
    <location>
        <begin position="389"/>
        <end position="478"/>
    </location>
</feature>
<evidence type="ECO:0000313" key="9">
    <source>
        <dbReference type="Proteomes" id="UP000319103"/>
    </source>
</evidence>
<reference evidence="8 9" key="1">
    <citation type="submission" date="2019-06" db="EMBL/GenBank/DDBJ databases">
        <title>Description of Kitasatospora acidophila sp. nov. isolated from pine grove soil, and reclassification of Streptomyces novaecaesareae to Kitasatospora novaeceasareae comb. nov.</title>
        <authorList>
            <person name="Kim M.J."/>
        </authorList>
    </citation>
    <scope>NUCLEOTIDE SEQUENCE [LARGE SCALE GENOMIC DNA]</scope>
    <source>
        <strain evidence="8 9">MMS16-CNU292</strain>
    </source>
</reference>
<evidence type="ECO:0000256" key="5">
    <source>
        <dbReference type="SAM" id="SignalP"/>
    </source>
</evidence>
<dbReference type="GO" id="GO:0004553">
    <property type="term" value="F:hydrolase activity, hydrolyzing O-glycosyl compounds"/>
    <property type="evidence" value="ECO:0007669"/>
    <property type="project" value="InterPro"/>
</dbReference>
<dbReference type="InterPro" id="IPR013780">
    <property type="entry name" value="Glyco_hydro_b"/>
</dbReference>
<accession>A0A540W0K2</accession>
<evidence type="ECO:0000313" key="8">
    <source>
        <dbReference type="EMBL" id="TQF02513.1"/>
    </source>
</evidence>
<feature type="domain" description="Glycoside hydrolase family 5" evidence="6">
    <location>
        <begin position="56"/>
        <end position="364"/>
    </location>
</feature>
<keyword evidence="9" id="KW-1185">Reference proteome</keyword>
<dbReference type="AlphaFoldDB" id="A0A540W0K2"/>
<keyword evidence="5" id="KW-0732">Signal</keyword>
<evidence type="ECO:0000259" key="6">
    <source>
        <dbReference type="Pfam" id="PF00150"/>
    </source>
</evidence>
<comment type="caution">
    <text evidence="8">The sequence shown here is derived from an EMBL/GenBank/DDBJ whole genome shotgun (WGS) entry which is preliminary data.</text>
</comment>
<dbReference type="PANTHER" id="PTHR31308:SF3">
    <property type="entry name" value="ENDOGLYCOCERAMIDASE"/>
    <property type="match status" value="1"/>
</dbReference>
<dbReference type="InterPro" id="IPR017853">
    <property type="entry name" value="GH"/>
</dbReference>
<dbReference type="Pfam" id="PF18564">
    <property type="entry name" value="Glyco_hydro_5_C"/>
    <property type="match status" value="1"/>
</dbReference>
<dbReference type="GO" id="GO:1901136">
    <property type="term" value="P:carbohydrate derivative catabolic process"/>
    <property type="evidence" value="ECO:0007669"/>
    <property type="project" value="UniProtKB-ARBA"/>
</dbReference>
<feature type="signal peptide" evidence="5">
    <location>
        <begin position="1"/>
        <end position="40"/>
    </location>
</feature>
<dbReference type="Pfam" id="PF00150">
    <property type="entry name" value="Cellulase"/>
    <property type="match status" value="1"/>
</dbReference>
<dbReference type="Gene3D" id="3.20.20.80">
    <property type="entry name" value="Glycosidases"/>
    <property type="match status" value="1"/>
</dbReference>
<protein>
    <submittedName>
        <fullName evidence="8">Glycoside hydrolase family 5 protein</fullName>
    </submittedName>
</protein>
<proteinExistence type="inferred from homology"/>
<dbReference type="InterPro" id="IPR001547">
    <property type="entry name" value="Glyco_hydro_5"/>
</dbReference>
<keyword evidence="2 4" id="KW-0378">Hydrolase</keyword>
<dbReference type="PANTHER" id="PTHR31308">
    <property type="match status" value="1"/>
</dbReference>
<dbReference type="EMBL" id="VIGB01000003">
    <property type="protein sequence ID" value="TQF02513.1"/>
    <property type="molecule type" value="Genomic_DNA"/>
</dbReference>
<organism evidence="8 9">
    <name type="scientific">Kitasatospora acidiphila</name>
    <dbReference type="NCBI Taxonomy" id="2567942"/>
    <lineage>
        <taxon>Bacteria</taxon>
        <taxon>Bacillati</taxon>
        <taxon>Actinomycetota</taxon>
        <taxon>Actinomycetes</taxon>
        <taxon>Kitasatosporales</taxon>
        <taxon>Streptomycetaceae</taxon>
        <taxon>Kitasatospora</taxon>
    </lineage>
</organism>
<dbReference type="Gene3D" id="2.60.40.1180">
    <property type="entry name" value="Golgi alpha-mannosidase II"/>
    <property type="match status" value="1"/>
</dbReference>
<evidence type="ECO:0000259" key="7">
    <source>
        <dbReference type="Pfam" id="PF18564"/>
    </source>
</evidence>
<feature type="chain" id="PRO_5022014756" evidence="5">
    <location>
        <begin position="41"/>
        <end position="481"/>
    </location>
</feature>
<dbReference type="GO" id="GO:0000272">
    <property type="term" value="P:polysaccharide catabolic process"/>
    <property type="evidence" value="ECO:0007669"/>
    <property type="project" value="InterPro"/>
</dbReference>
<dbReference type="GO" id="GO:0016042">
    <property type="term" value="P:lipid catabolic process"/>
    <property type="evidence" value="ECO:0007669"/>
    <property type="project" value="UniProtKB-ARBA"/>
</dbReference>
<dbReference type="OrthoDB" id="4771662at2"/>
<evidence type="ECO:0000256" key="4">
    <source>
        <dbReference type="RuleBase" id="RU361153"/>
    </source>
</evidence>
<name>A0A540W0K2_9ACTN</name>
<evidence type="ECO:0000256" key="3">
    <source>
        <dbReference type="ARBA" id="ARBA00023295"/>
    </source>
</evidence>
<dbReference type="SUPFAM" id="SSF51445">
    <property type="entry name" value="(Trans)glycosidases"/>
    <property type="match status" value="1"/>
</dbReference>
<comment type="similarity">
    <text evidence="1 4">Belongs to the glycosyl hydrolase 5 (cellulase A) family.</text>
</comment>
<dbReference type="InterPro" id="IPR041036">
    <property type="entry name" value="GH5_C"/>
</dbReference>
<dbReference type="InterPro" id="IPR052066">
    <property type="entry name" value="Glycosphingolipid_Hydrolases"/>
</dbReference>
<gene>
    <name evidence="8" type="ORF">E6W39_09800</name>
</gene>
<evidence type="ECO:0000256" key="2">
    <source>
        <dbReference type="ARBA" id="ARBA00022801"/>
    </source>
</evidence>
<keyword evidence="3 4" id="KW-0326">Glycosidase</keyword>
<sequence>MEMPPSHTRRKVCVMTIMPSTARCLGLAMLVLGVTTPATATPTAPELGHSGRWLTDEQGRVVSLHGVNLVYKYPPYFPAAGGFGEKDAQFLAENGFNAVRLGFAWNAVEPQPGVYDDNYIEQIKQTQKLLARYHIYSLVDSHQDAFNESVGASWSGFPKWAVFPDGLPVQPNPGFPAVYFTSPAQNETWANFWHDHAAPDGVGVQEHYAAMWAHVAQRFADQPHVLGYDLINEPWPGWDYPTCFPKGCPRFEEDVLAPFEAKAMNAIRRVDRKHLLFYEPALTNDFGTPDWMPNPTGDPKAGMSFHDYCFGKVDTCVTNGLDRAAADGAVGVVTEFGATTDSAKLTSLADRFDDHMASWTFWSPAQNQTPSHPQKPPTGPNLMDPAIVRPYPQAIAGTPQQWHYDTATGTFTLRYSARRADSGQPFAGGARTEVYLPASNYPGGYRVESQGADVVSSPDARVLQLTTIPGQDTVQVTVTRR</sequence>
<dbReference type="Proteomes" id="UP000319103">
    <property type="component" value="Unassembled WGS sequence"/>
</dbReference>
<evidence type="ECO:0000256" key="1">
    <source>
        <dbReference type="ARBA" id="ARBA00005641"/>
    </source>
</evidence>